<keyword evidence="1" id="KW-0472">Membrane</keyword>
<evidence type="ECO:0000313" key="2">
    <source>
        <dbReference type="EMBL" id="RVD92279.1"/>
    </source>
</evidence>
<reference evidence="2 3" key="1">
    <citation type="submission" date="2018-10" db="EMBL/GenBank/DDBJ databases">
        <title>Draft genome sequence of the microsporidian Tubulinosema ratisbonensis.</title>
        <authorList>
            <person name="Polonais V."/>
            <person name="Peyretaillade E."/>
            <person name="Niehus S."/>
            <person name="Wawrzyniak I."/>
            <person name="Franchet A."/>
            <person name="Gaspin C."/>
            <person name="Reichstadt M."/>
            <person name="Belser C."/>
            <person name="Labadie K."/>
            <person name="Delbac F."/>
            <person name="Ferrandon D."/>
        </authorList>
    </citation>
    <scope>NUCLEOTIDE SEQUENCE [LARGE SCALE GENOMIC DNA]</scope>
    <source>
        <strain evidence="2 3">Franzen</strain>
    </source>
</reference>
<keyword evidence="1" id="KW-1133">Transmembrane helix</keyword>
<dbReference type="VEuPathDB" id="MicrosporidiaDB:TUBRATIS_12240"/>
<name>A0A437AMH3_9MICR</name>
<dbReference type="EMBL" id="RCSS01000260">
    <property type="protein sequence ID" value="RVD92279.1"/>
    <property type="molecule type" value="Genomic_DNA"/>
</dbReference>
<keyword evidence="3" id="KW-1185">Reference proteome</keyword>
<dbReference type="Proteomes" id="UP000282876">
    <property type="component" value="Unassembled WGS sequence"/>
</dbReference>
<sequence>MFFNIILLTNCSIIHLPTKEEITKLKKDAEEILILCVKTKDLEGLLKEAKSCFNEIFEMCFDNLSKKVFDSIYKEVYLWLVDNIQVKLKEIILYYKTNYPNNMEYKKFKNNAELYLKYFKVYKRKGRLFCFFVYFIIFMNGIGLSLAIQYFIKKK</sequence>
<feature type="transmembrane region" description="Helical" evidence="1">
    <location>
        <begin position="128"/>
        <end position="152"/>
    </location>
</feature>
<gene>
    <name evidence="2" type="ORF">TUBRATIS_12240</name>
</gene>
<protein>
    <submittedName>
        <fullName evidence="2">Uncharacterized protein</fullName>
    </submittedName>
</protein>
<organism evidence="2 3">
    <name type="scientific">Tubulinosema ratisbonensis</name>
    <dbReference type="NCBI Taxonomy" id="291195"/>
    <lineage>
        <taxon>Eukaryota</taxon>
        <taxon>Fungi</taxon>
        <taxon>Fungi incertae sedis</taxon>
        <taxon>Microsporidia</taxon>
        <taxon>Tubulinosematoidea</taxon>
        <taxon>Tubulinosematidae</taxon>
        <taxon>Tubulinosema</taxon>
    </lineage>
</organism>
<proteinExistence type="predicted"/>
<accession>A0A437AMH3</accession>
<evidence type="ECO:0000256" key="1">
    <source>
        <dbReference type="SAM" id="Phobius"/>
    </source>
</evidence>
<dbReference type="AlphaFoldDB" id="A0A437AMH3"/>
<evidence type="ECO:0000313" key="3">
    <source>
        <dbReference type="Proteomes" id="UP000282876"/>
    </source>
</evidence>
<keyword evidence="1" id="KW-0812">Transmembrane</keyword>
<comment type="caution">
    <text evidence="2">The sequence shown here is derived from an EMBL/GenBank/DDBJ whole genome shotgun (WGS) entry which is preliminary data.</text>
</comment>